<dbReference type="InterPro" id="IPR017853">
    <property type="entry name" value="GH"/>
</dbReference>
<reference evidence="6 7" key="1">
    <citation type="submission" date="2017-08" db="EMBL/GenBank/DDBJ databases">
        <title>Substantial Increase in Enzyme Production by Combined Drug-Resistance Mutations in Paenibacillus agaridevorans.</title>
        <authorList>
            <person name="Tanaka Y."/>
            <person name="Funane K."/>
            <person name="Hosaka T."/>
            <person name="Shiwa Y."/>
            <person name="Fujita N."/>
            <person name="Miyazaki T."/>
            <person name="Yoshikawa H."/>
            <person name="Murakami K."/>
            <person name="Kasahara K."/>
            <person name="Inaoka T."/>
            <person name="Hiraga Y."/>
            <person name="Ochi K."/>
        </authorList>
    </citation>
    <scope>NUCLEOTIDE SEQUENCE [LARGE SCALE GENOMIC DNA]</scope>
    <source>
        <strain evidence="6 7">T-3040</strain>
    </source>
</reference>
<dbReference type="Proteomes" id="UP000245202">
    <property type="component" value="Unassembled WGS sequence"/>
</dbReference>
<comment type="catalytic activity">
    <reaction evidence="1">
        <text>Hydrolysis of terminal non-reducing beta-D-galactose residues in beta-D-galactosides.</text>
        <dbReference type="EC" id="3.2.1.23"/>
    </reaction>
</comment>
<dbReference type="GO" id="GO:0004565">
    <property type="term" value="F:beta-galactosidase activity"/>
    <property type="evidence" value="ECO:0007669"/>
    <property type="project" value="UniProtKB-EC"/>
</dbReference>
<evidence type="ECO:0000256" key="3">
    <source>
        <dbReference type="ARBA" id="ARBA00022801"/>
    </source>
</evidence>
<dbReference type="EMBL" id="BDQX01000339">
    <property type="protein sequence ID" value="GBG10687.1"/>
    <property type="molecule type" value="Genomic_DNA"/>
</dbReference>
<dbReference type="AlphaFoldDB" id="A0A2R5EVV6"/>
<dbReference type="Gene3D" id="3.20.20.80">
    <property type="entry name" value="Glycosidases"/>
    <property type="match status" value="1"/>
</dbReference>
<feature type="region of interest" description="Disordered" evidence="5">
    <location>
        <begin position="220"/>
        <end position="239"/>
    </location>
</feature>
<evidence type="ECO:0000313" key="6">
    <source>
        <dbReference type="EMBL" id="GBG10687.1"/>
    </source>
</evidence>
<dbReference type="SUPFAM" id="SSF51445">
    <property type="entry name" value="(Trans)glycosidases"/>
    <property type="match status" value="1"/>
</dbReference>
<dbReference type="GO" id="GO:0009341">
    <property type="term" value="C:beta-galactosidase complex"/>
    <property type="evidence" value="ECO:0007669"/>
    <property type="project" value="TreeGrafter"/>
</dbReference>
<feature type="region of interest" description="Disordered" evidence="5">
    <location>
        <begin position="17"/>
        <end position="44"/>
    </location>
</feature>
<comment type="caution">
    <text evidence="6">The sequence shown here is derived from an EMBL/GenBank/DDBJ whole genome shotgun (WGS) entry which is preliminary data.</text>
</comment>
<name>A0A2R5EVV6_9BACL</name>
<sequence length="967" mass="106752">MNTKIGLEGQWRLRLDPEKTGNEAEPFDDVMTLPGTTSHAGKGPTNEEALAGSLTDAFKFEGYAWFSREVDITAEQAGWNSMLYLERTRVTTVWIDGEEIGTRNSLCTPHVYELGKLLTEGKHRITIRVDNTSYPTKGGHMTSADTQTNWNGITGRLELQFVGETYLDDVQVYPDAANRTFTIRAKVGGEPQGTLTIAASTIAAGIRIWASETSGAGEIAGPGGDRRAESQAVEGTDGGVHRAEPVTVAVTAGELEVVYTLGDDALLWCDAAPNLYELKLRLVGDGGVLLDERTIVAGLRDFKADGDKFTINGAKTFLRGKHDGLIFPLTGYAPTTLEEWLRILGISKSYGINHYRFHTCCPPDAAFEAADMLGIYMEPELPFWGTMTEKGDEKHNEAEQQYLIQEGFAILRAFGNHPSFVMMSLGNELWGSKSRIAEIMRGFMAYDSRPLYTQGSNNFQFVPVILEEDDFYCGVRFSRDRLFRGSYAMCDAPLGHIQTDKPSTMKDYDEEIIPSGRAGDSGTNGGELQIQYGTEAITVKAEAASELIPSIPVVSHEIGQFGMYPNYAEIEKYKGPLKARNFELFRERLEIKGMGHLADKFFQSSGKLAVECYKEELEAAFRSRQLAGFQLLDLQDFSGQGTALVGVLDAFMDSKGLVEPEEWRTYCSDAVLLARFESYVWVSGDTFRASAELAWFRPEALGAVAVQWELRLGGEVLTEGNLSAADDEGSPYIDLGAFEAALPSLDVARQLELRLWIEGTDVRKSYALWLFPHVDGGSELDGLHLFDELTDQAVSLLEKGENVVLFAKPDALADSIEGTYCTDFWNYPMFRSISESMNKPVPVGTMGLLIDNEHPALQGFPSDTYSTYPWWSIVSCSRSLILDDLPRELSPIVQTIDNVERNYKLGLLFECRALNGKLLVCGAEAGSLAETPEGRQLLRSIADYAKSDAFHPAAEIELTALQRLFSA</sequence>
<evidence type="ECO:0000313" key="7">
    <source>
        <dbReference type="Proteomes" id="UP000245202"/>
    </source>
</evidence>
<dbReference type="EC" id="3.2.1.23" evidence="2"/>
<dbReference type="InterPro" id="IPR008979">
    <property type="entry name" value="Galactose-bd-like_sf"/>
</dbReference>
<proteinExistence type="predicted"/>
<protein>
    <recommendedName>
        <fullName evidence="2">beta-galactosidase</fullName>
        <ecNumber evidence="2">3.2.1.23</ecNumber>
    </recommendedName>
</protein>
<dbReference type="PANTHER" id="PTHR46323:SF2">
    <property type="entry name" value="BETA-GALACTOSIDASE"/>
    <property type="match status" value="1"/>
</dbReference>
<dbReference type="PANTHER" id="PTHR46323">
    <property type="entry name" value="BETA-GALACTOSIDASE"/>
    <property type="match status" value="1"/>
</dbReference>
<accession>A0A2R5EVV6</accession>
<keyword evidence="3" id="KW-0378">Hydrolase</keyword>
<dbReference type="InterPro" id="IPR050347">
    <property type="entry name" value="Bact_Beta-galactosidase"/>
</dbReference>
<evidence type="ECO:0000256" key="2">
    <source>
        <dbReference type="ARBA" id="ARBA00012756"/>
    </source>
</evidence>
<dbReference type="SUPFAM" id="SSF49785">
    <property type="entry name" value="Galactose-binding domain-like"/>
    <property type="match status" value="1"/>
</dbReference>
<organism evidence="6 7">
    <name type="scientific">Paenibacillus agaridevorans</name>
    <dbReference type="NCBI Taxonomy" id="171404"/>
    <lineage>
        <taxon>Bacteria</taxon>
        <taxon>Bacillati</taxon>
        <taxon>Bacillota</taxon>
        <taxon>Bacilli</taxon>
        <taxon>Bacillales</taxon>
        <taxon>Paenibacillaceae</taxon>
        <taxon>Paenibacillus</taxon>
    </lineage>
</organism>
<evidence type="ECO:0000256" key="5">
    <source>
        <dbReference type="SAM" id="MobiDB-lite"/>
    </source>
</evidence>
<dbReference type="Gene3D" id="2.60.120.260">
    <property type="entry name" value="Galactose-binding domain-like"/>
    <property type="match status" value="1"/>
</dbReference>
<keyword evidence="4" id="KW-0326">Glycosidase</keyword>
<gene>
    <name evidence="6" type="ORF">PAT3040_05439</name>
</gene>
<dbReference type="RefSeq" id="WP_108995132.1">
    <property type="nucleotide sequence ID" value="NZ_BDQX01000339.1"/>
</dbReference>
<dbReference type="GO" id="GO:0005990">
    <property type="term" value="P:lactose catabolic process"/>
    <property type="evidence" value="ECO:0007669"/>
    <property type="project" value="TreeGrafter"/>
</dbReference>
<keyword evidence="7" id="KW-1185">Reference proteome</keyword>
<evidence type="ECO:0000256" key="4">
    <source>
        <dbReference type="ARBA" id="ARBA00023295"/>
    </source>
</evidence>
<evidence type="ECO:0000256" key="1">
    <source>
        <dbReference type="ARBA" id="ARBA00001412"/>
    </source>
</evidence>